<dbReference type="Gene3D" id="2.170.16.10">
    <property type="entry name" value="Hedgehog/Intein (Hint) domain"/>
    <property type="match status" value="1"/>
</dbReference>
<sequence>MKKVSKVFVREVRKLVHVYVDGEEINTTDTHTFWGEGKGLTEAGELKAGHILRFYTGELKTIEKVEIEVFDTSIKVCR</sequence>
<dbReference type="OrthoDB" id="2083946at2"/>
<name>A0A4V1K1U1_9FIRM</name>
<organism evidence="1 2">
    <name type="scientific">Acetivibrio mesophilus</name>
    <dbReference type="NCBI Taxonomy" id="2487273"/>
    <lineage>
        <taxon>Bacteria</taxon>
        <taxon>Bacillati</taxon>
        <taxon>Bacillota</taxon>
        <taxon>Clostridia</taxon>
        <taxon>Eubacteriales</taxon>
        <taxon>Oscillospiraceae</taxon>
        <taxon>Acetivibrio</taxon>
    </lineage>
</organism>
<evidence type="ECO:0000313" key="1">
    <source>
        <dbReference type="EMBL" id="RXE57969.1"/>
    </source>
</evidence>
<dbReference type="AlphaFoldDB" id="A0A4V1K1U1"/>
<protein>
    <submittedName>
        <fullName evidence="1">Uncharacterized protein</fullName>
    </submittedName>
</protein>
<reference evidence="2" key="1">
    <citation type="submission" date="2018-11" db="EMBL/GenBank/DDBJ databases">
        <title>Genome sequencing of a novel mesophilic and cellulolytic organism within the genus Hungateiclostridium.</title>
        <authorList>
            <person name="Rettenmaier R."/>
            <person name="Liebl W."/>
            <person name="Zverlov V."/>
        </authorList>
    </citation>
    <scope>NUCLEOTIDE SEQUENCE [LARGE SCALE GENOMIC DNA]</scope>
    <source>
        <strain evidence="2">N2K1</strain>
    </source>
</reference>
<keyword evidence="2" id="KW-1185">Reference proteome</keyword>
<evidence type="ECO:0000313" key="2">
    <source>
        <dbReference type="Proteomes" id="UP000289166"/>
    </source>
</evidence>
<dbReference type="EMBL" id="RLII01000028">
    <property type="protein sequence ID" value="RXE57969.1"/>
    <property type="molecule type" value="Genomic_DNA"/>
</dbReference>
<dbReference type="SUPFAM" id="SSF51294">
    <property type="entry name" value="Hedgehog/intein (Hint) domain"/>
    <property type="match status" value="1"/>
</dbReference>
<accession>A0A4V1K1U1</accession>
<proteinExistence type="predicted"/>
<comment type="caution">
    <text evidence="1">The sequence shown here is derived from an EMBL/GenBank/DDBJ whole genome shotgun (WGS) entry which is preliminary data.</text>
</comment>
<dbReference type="Proteomes" id="UP000289166">
    <property type="component" value="Unassembled WGS sequence"/>
</dbReference>
<gene>
    <name evidence="1" type="ORF">EFD62_14825</name>
</gene>
<dbReference type="InterPro" id="IPR036844">
    <property type="entry name" value="Hint_dom_sf"/>
</dbReference>